<organism evidence="10 11">
    <name type="scientific">Babesia ovata</name>
    <dbReference type="NCBI Taxonomy" id="189622"/>
    <lineage>
        <taxon>Eukaryota</taxon>
        <taxon>Sar</taxon>
        <taxon>Alveolata</taxon>
        <taxon>Apicomplexa</taxon>
        <taxon>Aconoidasida</taxon>
        <taxon>Piroplasmida</taxon>
        <taxon>Babesiidae</taxon>
        <taxon>Babesia</taxon>
    </lineage>
</organism>
<dbReference type="GO" id="GO:0008541">
    <property type="term" value="C:proteasome regulatory particle, lid subcomplex"/>
    <property type="evidence" value="ECO:0007669"/>
    <property type="project" value="TreeGrafter"/>
</dbReference>
<keyword evidence="11" id="KW-1185">Reference proteome</keyword>
<dbReference type="InterPro" id="IPR012340">
    <property type="entry name" value="NA-bd_OB-fold"/>
</dbReference>
<proteinExistence type="inferred from homology"/>
<dbReference type="VEuPathDB" id="PiroplasmaDB:BOVATA_013430"/>
<feature type="compositionally biased region" description="Acidic residues" evidence="8">
    <location>
        <begin position="575"/>
        <end position="593"/>
    </location>
</feature>
<dbReference type="InterPro" id="IPR000717">
    <property type="entry name" value="PCI_dom"/>
</dbReference>
<comment type="similarity">
    <text evidence="2">Belongs to the eIF-1A family.</text>
</comment>
<dbReference type="InterPro" id="IPR006196">
    <property type="entry name" value="RNA-binding_domain_S1_IF1"/>
</dbReference>
<evidence type="ECO:0000256" key="3">
    <source>
        <dbReference type="ARBA" id="ARBA00022540"/>
    </source>
</evidence>
<dbReference type="SMART" id="SM00088">
    <property type="entry name" value="PINT"/>
    <property type="match status" value="1"/>
</dbReference>
<evidence type="ECO:0000256" key="7">
    <source>
        <dbReference type="PROSITE-ProRule" id="PRU00181"/>
    </source>
</evidence>
<dbReference type="PANTHER" id="PTHR10855">
    <property type="entry name" value="26S PROTEASOME NON-ATPASE REGULATORY SUBUNIT 12/COP9 SIGNALOSOME COMPLEX SUBUNIT 4"/>
    <property type="match status" value="1"/>
</dbReference>
<feature type="domain" description="S1-like" evidence="9">
    <location>
        <begin position="461"/>
        <end position="535"/>
    </location>
</feature>
<dbReference type="PANTHER" id="PTHR10855:SF1">
    <property type="entry name" value="26S PROTEASOME NON-ATPASE REGULATORY SUBUNIT 12"/>
    <property type="match status" value="1"/>
</dbReference>
<evidence type="ECO:0000256" key="8">
    <source>
        <dbReference type="SAM" id="MobiDB-lite"/>
    </source>
</evidence>
<dbReference type="InterPro" id="IPR040134">
    <property type="entry name" value="PSMD12/CSN4"/>
</dbReference>
<name>A0A2H6KA37_9APIC</name>
<dbReference type="InterPro" id="IPR018104">
    <property type="entry name" value="TIF_eIF-1A_CS"/>
</dbReference>
<dbReference type="RefSeq" id="XP_028866093.1">
    <property type="nucleotide sequence ID" value="XM_029010260.1"/>
</dbReference>
<comment type="similarity">
    <text evidence="1">Belongs to the proteasome subunit p55 family.</text>
</comment>
<dbReference type="AlphaFoldDB" id="A0A2H6KA37"/>
<dbReference type="HAMAP" id="MF_00216">
    <property type="entry name" value="aIF_1A"/>
    <property type="match status" value="1"/>
</dbReference>
<dbReference type="GeneID" id="39873620"/>
<dbReference type="InterPro" id="IPR001253">
    <property type="entry name" value="TIF_eIF-1A"/>
</dbReference>
<evidence type="ECO:0000256" key="6">
    <source>
        <dbReference type="ARBA" id="ARBA00032507"/>
    </source>
</evidence>
<dbReference type="OrthoDB" id="268763at2759"/>
<dbReference type="InterPro" id="IPR054559">
    <property type="entry name" value="PSMD12-CSN4-like_N"/>
</dbReference>
<gene>
    <name evidence="10" type="ORF">BOVATA_013430</name>
</gene>
<dbReference type="GO" id="GO:0003743">
    <property type="term" value="F:translation initiation factor activity"/>
    <property type="evidence" value="ECO:0007669"/>
    <property type="project" value="UniProtKB-UniRule"/>
</dbReference>
<protein>
    <recommendedName>
        <fullName evidence="6">Eukaryotic translation initiation factor 4C</fullName>
    </recommendedName>
</protein>
<evidence type="ECO:0000256" key="4">
    <source>
        <dbReference type="ARBA" id="ARBA00022917"/>
    </source>
</evidence>
<dbReference type="NCBIfam" id="TIGR00523">
    <property type="entry name" value="eIF-1A"/>
    <property type="match status" value="1"/>
</dbReference>
<evidence type="ECO:0000313" key="10">
    <source>
        <dbReference type="EMBL" id="GBE59850.1"/>
    </source>
</evidence>
<dbReference type="SUPFAM" id="SSF46785">
    <property type="entry name" value="Winged helix' DNA-binding domain"/>
    <property type="match status" value="1"/>
</dbReference>
<keyword evidence="3 7" id="KW-0396">Initiation factor</keyword>
<dbReference type="Gene3D" id="1.10.10.10">
    <property type="entry name" value="Winged helix-like DNA-binding domain superfamily/Winged helix DNA-binding domain"/>
    <property type="match status" value="1"/>
</dbReference>
<dbReference type="GO" id="GO:0005737">
    <property type="term" value="C:cytoplasm"/>
    <property type="evidence" value="ECO:0007669"/>
    <property type="project" value="TreeGrafter"/>
</dbReference>
<dbReference type="Pfam" id="PF01176">
    <property type="entry name" value="eIF-1a"/>
    <property type="match status" value="1"/>
</dbReference>
<dbReference type="GO" id="GO:0005634">
    <property type="term" value="C:nucleus"/>
    <property type="evidence" value="ECO:0007669"/>
    <property type="project" value="UniProtKB-ARBA"/>
</dbReference>
<evidence type="ECO:0000256" key="2">
    <source>
        <dbReference type="ARBA" id="ARBA00007392"/>
    </source>
</evidence>
<evidence type="ECO:0000256" key="5">
    <source>
        <dbReference type="ARBA" id="ARBA00022942"/>
    </source>
</evidence>
<sequence length="593" mass="67746">MDNTVSELLSVDSTFRDEPRLEDLSDLATKTLDIVESMLKNTATRDVEFLKTVLLELMMAEKRCRMARDGASNARICTFIIQLLYDIRDLPNVSYYLILLSRKRGQLKAAITAMVNLAKSWIAEIPDMEARMNLIDTLSHITLGKMYLETQRAEVAFTLARIKEEAGDIAGAADDVHNVEVDTFGLLPKQDKVRYLLEQMRLHLLNKDYLRFYITSKKINESLLDSEEYSAHKMKYYEYMIQYHLNEGDYFEIAKAYHKRMDTALKQGGTGWILDMECMLLFLLLSPISDETVKYREDIVASNEKNMKETPMLTTLFKEFLSNNLIPFPLEENISNAIRAHVVFTDTHLPGGDVRLAVLSDRVVQHNILVVSKYYTAVQLVRLSELLNVDCAKLEEEISSMVHAKTVHAKIDRPAGIIRFGERKSTDAVLNGWSKDIAAMPKNKGKGGKNRRRGKNDNEGEKRELVFKMEDQEYAQVLRMLGNGRLEAYCFDGNKRLCHIRGKMRKRVWVNAGDIILVSLRDYQDSKADVIAKYTPDEARSLKAYGELPESTKINETDLYDEEGDGGIDFQDVSSESEEEDGKADDKFDIDDL</sequence>
<evidence type="ECO:0000256" key="1">
    <source>
        <dbReference type="ARBA" id="ARBA00006397"/>
    </source>
</evidence>
<dbReference type="InterPro" id="IPR036388">
    <property type="entry name" value="WH-like_DNA-bd_sf"/>
</dbReference>
<dbReference type="SUPFAM" id="SSF50249">
    <property type="entry name" value="Nucleic acid-binding proteins"/>
    <property type="match status" value="1"/>
</dbReference>
<dbReference type="InterPro" id="IPR036390">
    <property type="entry name" value="WH_DNA-bd_sf"/>
</dbReference>
<dbReference type="Proteomes" id="UP000236319">
    <property type="component" value="Unassembled WGS sequence"/>
</dbReference>
<keyword evidence="5 10" id="KW-0647">Proteasome</keyword>
<dbReference type="Pfam" id="PF22241">
    <property type="entry name" value="PSMD12-CSN4_N"/>
    <property type="match status" value="1"/>
</dbReference>
<dbReference type="GO" id="GO:0003723">
    <property type="term" value="F:RNA binding"/>
    <property type="evidence" value="ECO:0007669"/>
    <property type="project" value="InterPro"/>
</dbReference>
<dbReference type="FunFam" id="2.40.50.140:FF:000071">
    <property type="entry name" value="Eukaryotic translation initiation factor 1A"/>
    <property type="match status" value="1"/>
</dbReference>
<dbReference type="Pfam" id="PF01399">
    <property type="entry name" value="PCI"/>
    <property type="match status" value="1"/>
</dbReference>
<dbReference type="SMART" id="SM00652">
    <property type="entry name" value="eIF1a"/>
    <property type="match status" value="1"/>
</dbReference>
<dbReference type="FunFam" id="1.10.10.10:FF:000070">
    <property type="entry name" value="26S proteasome non-ATPase regulatory subunit 12"/>
    <property type="match status" value="1"/>
</dbReference>
<dbReference type="EMBL" id="BDSA01000001">
    <property type="protein sequence ID" value="GBE59850.1"/>
    <property type="molecule type" value="Genomic_DNA"/>
</dbReference>
<feature type="compositionally biased region" description="Basic residues" evidence="8">
    <location>
        <begin position="443"/>
        <end position="454"/>
    </location>
</feature>
<reference evidence="10 11" key="1">
    <citation type="journal article" date="2017" name="BMC Genomics">
        <title>Whole-genome assembly of Babesia ovata and comparative genomics between closely related pathogens.</title>
        <authorList>
            <person name="Yamagishi J."/>
            <person name="Asada M."/>
            <person name="Hakimi H."/>
            <person name="Tanaka T.Q."/>
            <person name="Sugimoto C."/>
            <person name="Kawazu S."/>
        </authorList>
    </citation>
    <scope>NUCLEOTIDE SEQUENCE [LARGE SCALE GENOMIC DNA]</scope>
    <source>
        <strain evidence="10 11">Miyake</strain>
    </source>
</reference>
<dbReference type="Gene3D" id="2.40.50.140">
    <property type="entry name" value="Nucleic acid-binding proteins"/>
    <property type="match status" value="1"/>
</dbReference>
<accession>A0A2H6KA37</accession>
<evidence type="ECO:0000313" key="11">
    <source>
        <dbReference type="Proteomes" id="UP000236319"/>
    </source>
</evidence>
<dbReference type="PROSITE" id="PS50832">
    <property type="entry name" value="S1_IF1_TYPE"/>
    <property type="match status" value="1"/>
</dbReference>
<comment type="caution">
    <text evidence="10">The sequence shown here is derived from an EMBL/GenBank/DDBJ whole genome shotgun (WGS) entry which is preliminary data.</text>
</comment>
<dbReference type="PROSITE" id="PS01262">
    <property type="entry name" value="IF1A"/>
    <property type="match status" value="1"/>
</dbReference>
<feature type="region of interest" description="Disordered" evidence="8">
    <location>
        <begin position="553"/>
        <end position="593"/>
    </location>
</feature>
<dbReference type="CDD" id="cd05793">
    <property type="entry name" value="S1_IF1A"/>
    <property type="match status" value="1"/>
</dbReference>
<feature type="region of interest" description="Disordered" evidence="8">
    <location>
        <begin position="438"/>
        <end position="462"/>
    </location>
</feature>
<evidence type="ECO:0000259" key="9">
    <source>
        <dbReference type="PROSITE" id="PS50832"/>
    </source>
</evidence>
<keyword evidence="4 7" id="KW-0648">Protein biosynthesis</keyword>